<dbReference type="RefSeq" id="WP_164250315.1">
    <property type="nucleotide sequence ID" value="NZ_JAAGMA010000963.1"/>
</dbReference>
<evidence type="ECO:0000313" key="2">
    <source>
        <dbReference type="EMBL" id="NEB14204.1"/>
    </source>
</evidence>
<evidence type="ECO:0000259" key="1">
    <source>
        <dbReference type="PROSITE" id="PS50943"/>
    </source>
</evidence>
<dbReference type="GO" id="GO:0003677">
    <property type="term" value="F:DNA binding"/>
    <property type="evidence" value="ECO:0007669"/>
    <property type="project" value="InterPro"/>
</dbReference>
<sequence length="177" mass="19608">MTDEKRRPRPAAQYGPTGDAVARNLKDLREARGLTIYGLSGALNKAGRPITPSAIAKIEKKQRQVSVDDLMALAIVLNVNPSALLFPRDDSPGTIVELLPGRYEDGGEIRATAWHVWQWADGETQLFDHPDAEKSIDARIKYIQQARPPRRGRVEMARALQEFHGAEGERLDGTSVD</sequence>
<dbReference type="SUPFAM" id="SSF47413">
    <property type="entry name" value="lambda repressor-like DNA-binding domains"/>
    <property type="match status" value="1"/>
</dbReference>
<dbReference type="PROSITE" id="PS50943">
    <property type="entry name" value="HTH_CROC1"/>
    <property type="match status" value="1"/>
</dbReference>
<accession>A0A7K3PW32</accession>
<dbReference type="Gene3D" id="1.10.260.40">
    <property type="entry name" value="lambda repressor-like DNA-binding domains"/>
    <property type="match status" value="1"/>
</dbReference>
<dbReference type="SMART" id="SM00530">
    <property type="entry name" value="HTH_XRE"/>
    <property type="match status" value="1"/>
</dbReference>
<dbReference type="InterPro" id="IPR001387">
    <property type="entry name" value="Cro/C1-type_HTH"/>
</dbReference>
<evidence type="ECO:0000313" key="3">
    <source>
        <dbReference type="Proteomes" id="UP000470446"/>
    </source>
</evidence>
<feature type="domain" description="HTH cro/C1-type" evidence="1">
    <location>
        <begin position="25"/>
        <end position="84"/>
    </location>
</feature>
<reference evidence="2 3" key="1">
    <citation type="submission" date="2020-01" db="EMBL/GenBank/DDBJ databases">
        <title>Insect and environment-associated Actinomycetes.</title>
        <authorList>
            <person name="Currrie C."/>
            <person name="Chevrette M."/>
            <person name="Carlson C."/>
            <person name="Stubbendieck R."/>
            <person name="Wendt-Pienkowski E."/>
        </authorList>
    </citation>
    <scope>NUCLEOTIDE SEQUENCE [LARGE SCALE GENOMIC DNA]</scope>
    <source>
        <strain evidence="2 3">SID14163</strain>
    </source>
</reference>
<gene>
    <name evidence="2" type="ORF">G3I32_36175</name>
</gene>
<dbReference type="CDD" id="cd00093">
    <property type="entry name" value="HTH_XRE"/>
    <property type="match status" value="1"/>
</dbReference>
<name>A0A7K3PW32_9ACTN</name>
<protein>
    <submittedName>
        <fullName evidence="2">Helix-turn-helix transcriptional regulator</fullName>
    </submittedName>
</protein>
<dbReference type="AlphaFoldDB" id="A0A7K3PW32"/>
<dbReference type="Proteomes" id="UP000470446">
    <property type="component" value="Unassembled WGS sequence"/>
</dbReference>
<organism evidence="2 3">
    <name type="scientific">Streptomyces coelicoflavus</name>
    <dbReference type="NCBI Taxonomy" id="285562"/>
    <lineage>
        <taxon>Bacteria</taxon>
        <taxon>Bacillati</taxon>
        <taxon>Actinomycetota</taxon>
        <taxon>Actinomycetes</taxon>
        <taxon>Kitasatosporales</taxon>
        <taxon>Streptomycetaceae</taxon>
        <taxon>Streptomyces</taxon>
    </lineage>
</organism>
<comment type="caution">
    <text evidence="2">The sequence shown here is derived from an EMBL/GenBank/DDBJ whole genome shotgun (WGS) entry which is preliminary data.</text>
</comment>
<dbReference type="InterPro" id="IPR010982">
    <property type="entry name" value="Lambda_DNA-bd_dom_sf"/>
</dbReference>
<dbReference type="Pfam" id="PF01381">
    <property type="entry name" value="HTH_3"/>
    <property type="match status" value="1"/>
</dbReference>
<proteinExistence type="predicted"/>
<dbReference type="EMBL" id="JAAGMA010000963">
    <property type="protein sequence ID" value="NEB14204.1"/>
    <property type="molecule type" value="Genomic_DNA"/>
</dbReference>